<keyword evidence="2" id="KW-1185">Reference proteome</keyword>
<proteinExistence type="predicted"/>
<protein>
    <submittedName>
        <fullName evidence="1">Uncharacterized protein</fullName>
    </submittedName>
</protein>
<dbReference type="EMBL" id="REGN01006138">
    <property type="protein sequence ID" value="RNA10664.1"/>
    <property type="molecule type" value="Genomic_DNA"/>
</dbReference>
<organism evidence="1 2">
    <name type="scientific">Brachionus plicatilis</name>
    <name type="common">Marine rotifer</name>
    <name type="synonym">Brachionus muelleri</name>
    <dbReference type="NCBI Taxonomy" id="10195"/>
    <lineage>
        <taxon>Eukaryota</taxon>
        <taxon>Metazoa</taxon>
        <taxon>Spiralia</taxon>
        <taxon>Gnathifera</taxon>
        <taxon>Rotifera</taxon>
        <taxon>Eurotatoria</taxon>
        <taxon>Monogononta</taxon>
        <taxon>Pseudotrocha</taxon>
        <taxon>Ploima</taxon>
        <taxon>Brachionidae</taxon>
        <taxon>Brachionus</taxon>
    </lineage>
</organism>
<evidence type="ECO:0000313" key="1">
    <source>
        <dbReference type="EMBL" id="RNA10664.1"/>
    </source>
</evidence>
<sequence>MRIRQNLGRLQGTSECVKTFHDLIILSFKLIKEDEHIYTTTIKNFKFCFFLHGRSRLSVTLTSL</sequence>
<dbReference type="Proteomes" id="UP000276133">
    <property type="component" value="Unassembled WGS sequence"/>
</dbReference>
<dbReference type="AlphaFoldDB" id="A0A3M7QHP9"/>
<evidence type="ECO:0000313" key="2">
    <source>
        <dbReference type="Proteomes" id="UP000276133"/>
    </source>
</evidence>
<comment type="caution">
    <text evidence="1">The sequence shown here is derived from an EMBL/GenBank/DDBJ whole genome shotgun (WGS) entry which is preliminary data.</text>
</comment>
<name>A0A3M7QHP9_BRAPC</name>
<accession>A0A3M7QHP9</accession>
<reference evidence="1 2" key="1">
    <citation type="journal article" date="2018" name="Sci. Rep.">
        <title>Genomic signatures of local adaptation to the degree of environmental predictability in rotifers.</title>
        <authorList>
            <person name="Franch-Gras L."/>
            <person name="Hahn C."/>
            <person name="Garcia-Roger E.M."/>
            <person name="Carmona M.J."/>
            <person name="Serra M."/>
            <person name="Gomez A."/>
        </authorList>
    </citation>
    <scope>NUCLEOTIDE SEQUENCE [LARGE SCALE GENOMIC DNA]</scope>
    <source>
        <strain evidence="1">HYR1</strain>
    </source>
</reference>
<gene>
    <name evidence="1" type="ORF">BpHYR1_025301</name>
</gene>